<comment type="caution">
    <text evidence="1">The sequence shown here is derived from an EMBL/GenBank/DDBJ whole genome shotgun (WGS) entry which is preliminary data.</text>
</comment>
<organism evidence="1 2">
    <name type="scientific">Amycolatopsis bartoniae</name>
    <dbReference type="NCBI Taxonomy" id="941986"/>
    <lineage>
        <taxon>Bacteria</taxon>
        <taxon>Bacillati</taxon>
        <taxon>Actinomycetota</taxon>
        <taxon>Actinomycetes</taxon>
        <taxon>Pseudonocardiales</taxon>
        <taxon>Pseudonocardiaceae</taxon>
        <taxon>Amycolatopsis</taxon>
    </lineage>
</organism>
<reference evidence="1" key="1">
    <citation type="journal article" date="2014" name="Int. J. Syst. Evol. Microbiol.">
        <title>Complete genome sequence of Corynebacterium casei LMG S-19264T (=DSM 44701T), isolated from a smear-ripened cheese.</title>
        <authorList>
            <consortium name="US DOE Joint Genome Institute (JGI-PGF)"/>
            <person name="Walter F."/>
            <person name="Albersmeier A."/>
            <person name="Kalinowski J."/>
            <person name="Ruckert C."/>
        </authorList>
    </citation>
    <scope>NUCLEOTIDE SEQUENCE</scope>
    <source>
        <strain evidence="1">CGMCC 4.7679</strain>
    </source>
</reference>
<dbReference type="EMBL" id="BNAV01000013">
    <property type="protein sequence ID" value="GHF79315.1"/>
    <property type="molecule type" value="Genomic_DNA"/>
</dbReference>
<sequence>MAYKIMHRSRPQEIRFPTQAAAERYADQFAGGLGNWTVVEAGRAAQSAESAEDQRG</sequence>
<dbReference type="RefSeq" id="WP_183176889.1">
    <property type="nucleotide sequence ID" value="NZ_BNAV01000013.1"/>
</dbReference>
<name>A0A8H9MEP5_9PSEU</name>
<gene>
    <name evidence="1" type="ORF">GCM10017566_61870</name>
</gene>
<protein>
    <submittedName>
        <fullName evidence="1">Uncharacterized protein</fullName>
    </submittedName>
</protein>
<reference evidence="1" key="2">
    <citation type="submission" date="2020-09" db="EMBL/GenBank/DDBJ databases">
        <authorList>
            <person name="Sun Q."/>
            <person name="Zhou Y."/>
        </authorList>
    </citation>
    <scope>NUCLEOTIDE SEQUENCE</scope>
    <source>
        <strain evidence="1">CGMCC 4.7679</strain>
    </source>
</reference>
<dbReference type="Proteomes" id="UP000658656">
    <property type="component" value="Unassembled WGS sequence"/>
</dbReference>
<evidence type="ECO:0000313" key="2">
    <source>
        <dbReference type="Proteomes" id="UP000658656"/>
    </source>
</evidence>
<keyword evidence="2" id="KW-1185">Reference proteome</keyword>
<evidence type="ECO:0000313" key="1">
    <source>
        <dbReference type="EMBL" id="GHF79315.1"/>
    </source>
</evidence>
<proteinExistence type="predicted"/>
<accession>A0A8H9MEP5</accession>
<dbReference type="AlphaFoldDB" id="A0A8H9MEP5"/>